<dbReference type="Proteomes" id="UP000034753">
    <property type="component" value="Unassembled WGS sequence"/>
</dbReference>
<evidence type="ECO:0000313" key="2">
    <source>
        <dbReference type="Proteomes" id="UP000034753"/>
    </source>
</evidence>
<dbReference type="EMBL" id="LCBN01000007">
    <property type="protein sequence ID" value="KKS14120.1"/>
    <property type="molecule type" value="Genomic_DNA"/>
</dbReference>
<sequence length="92" mass="10504">GTLPKDPNIFYAYNDNDTVSPKKCSLYLQDLTDQSRYKTINLSPELLPDIEVMPQQLCLPGSNIEFDLSNTTFKDPFIRYRIKGKDWQTAGG</sequence>
<evidence type="ECO:0000313" key="1">
    <source>
        <dbReference type="EMBL" id="KKS14120.1"/>
    </source>
</evidence>
<reference evidence="1 2" key="1">
    <citation type="journal article" date="2015" name="Nature">
        <title>rRNA introns, odd ribosomes, and small enigmatic genomes across a large radiation of phyla.</title>
        <authorList>
            <person name="Brown C.T."/>
            <person name="Hug L.A."/>
            <person name="Thomas B.C."/>
            <person name="Sharon I."/>
            <person name="Castelle C.J."/>
            <person name="Singh A."/>
            <person name="Wilkins M.J."/>
            <person name="Williams K.H."/>
            <person name="Banfield J.F."/>
        </authorList>
    </citation>
    <scope>NUCLEOTIDE SEQUENCE [LARGE SCALE GENOMIC DNA]</scope>
</reference>
<name>A0A0G0WMX0_9BACT</name>
<comment type="caution">
    <text evidence="1">The sequence shown here is derived from an EMBL/GenBank/DDBJ whole genome shotgun (WGS) entry which is preliminary data.</text>
</comment>
<dbReference type="AlphaFoldDB" id="A0A0G0WMX0"/>
<gene>
    <name evidence="1" type="ORF">UU67_C0007G0001</name>
</gene>
<protein>
    <submittedName>
        <fullName evidence="1">Uncharacterized protein</fullName>
    </submittedName>
</protein>
<feature type="non-terminal residue" evidence="1">
    <location>
        <position position="1"/>
    </location>
</feature>
<organism evidence="1 2">
    <name type="scientific">Candidatus Daviesbacteria bacterium GW2011_GWB1_41_5</name>
    <dbReference type="NCBI Taxonomy" id="1618429"/>
    <lineage>
        <taxon>Bacteria</taxon>
        <taxon>Candidatus Daviesiibacteriota</taxon>
    </lineage>
</organism>
<proteinExistence type="predicted"/>
<accession>A0A0G0WMX0</accession>